<comment type="caution">
    <text evidence="1">The sequence shown here is derived from an EMBL/GenBank/DDBJ whole genome shotgun (WGS) entry which is preliminary data.</text>
</comment>
<name>A0A225WAP0_9STRA</name>
<proteinExistence type="predicted"/>
<evidence type="ECO:0000313" key="1">
    <source>
        <dbReference type="EMBL" id="OWZ13900.1"/>
    </source>
</evidence>
<dbReference type="Proteomes" id="UP000198211">
    <property type="component" value="Unassembled WGS sequence"/>
</dbReference>
<evidence type="ECO:0000313" key="2">
    <source>
        <dbReference type="Proteomes" id="UP000198211"/>
    </source>
</evidence>
<accession>A0A225WAP0</accession>
<dbReference type="EMBL" id="NBNE01001469">
    <property type="protein sequence ID" value="OWZ13900.1"/>
    <property type="molecule type" value="Genomic_DNA"/>
</dbReference>
<keyword evidence="2" id="KW-1185">Reference proteome</keyword>
<gene>
    <name evidence="1" type="ORF">PHMEG_00012705</name>
</gene>
<sequence>MAGNFTPIATRHHPTEDAKPVNARASTLVYVKKAISSFMPRHTVAWDPIRGDGNPTRSDTVNAVIKKVKRFESAARRLIEYDEFINLLELVCSRKDNGSLKYLFSLSMYHLGTILCQLRLSKIFCEERDAPKQIIVGSLESSICALLNLAVCVDASERLFDKMKQGNLETHSLRKGATRYTKRTGVSKDYVNLRGSRRTRKSVVDMYIDNTHPLPDAVAAGTLAGPLGPCCYTLEEGIRAVSDELLTNHVDSAIKVAMGEEVAQILALPLLWASLVLPGSFDYALIPVLLKQRIVRAYSDVGGNVAVNLVKRVPINIAGDGAQLHIINIPDATTGRSEAERAQPGRHNMTAGSTRKAFAPMHSQLFGMQCQMASILNEWFRSRAQSQRNHQKALAVARRIAAEPVAQRVQDPICEALVEATAANGARQRVKLSNDQRICMSYGENTSSGWGEGLKPPRDFTTAERGANTVVFSRRKLFWDVFPGFVRAGFTSDVAIYRVYSTYGR</sequence>
<protein>
    <submittedName>
        <fullName evidence="1">Uncharacterized protein</fullName>
    </submittedName>
</protein>
<dbReference type="AlphaFoldDB" id="A0A225WAP0"/>
<reference evidence="2" key="1">
    <citation type="submission" date="2017-03" db="EMBL/GenBank/DDBJ databases">
        <title>Phytopthora megakarya and P. palmivora, two closely related causual agents of cacao black pod achieved similar genome size and gene model numbers by different mechanisms.</title>
        <authorList>
            <person name="Ali S."/>
            <person name="Shao J."/>
            <person name="Larry D.J."/>
            <person name="Kronmiller B."/>
            <person name="Shen D."/>
            <person name="Strem M.D."/>
            <person name="Melnick R.L."/>
            <person name="Guiltinan M.J."/>
            <person name="Tyler B.M."/>
            <person name="Meinhardt L.W."/>
            <person name="Bailey B.A."/>
        </authorList>
    </citation>
    <scope>NUCLEOTIDE SEQUENCE [LARGE SCALE GENOMIC DNA]</scope>
    <source>
        <strain evidence="2">zdho120</strain>
    </source>
</reference>
<organism evidence="1 2">
    <name type="scientific">Phytophthora megakarya</name>
    <dbReference type="NCBI Taxonomy" id="4795"/>
    <lineage>
        <taxon>Eukaryota</taxon>
        <taxon>Sar</taxon>
        <taxon>Stramenopiles</taxon>
        <taxon>Oomycota</taxon>
        <taxon>Peronosporomycetes</taxon>
        <taxon>Peronosporales</taxon>
        <taxon>Peronosporaceae</taxon>
        <taxon>Phytophthora</taxon>
    </lineage>
</organism>